<name>A0A494Z4F9_9BACI</name>
<dbReference type="RefSeq" id="WP_121129258.1">
    <property type="nucleotide sequence ID" value="NZ_JBHUFK010000024.1"/>
</dbReference>
<gene>
    <name evidence="1" type="ORF">D8M05_04985</name>
</gene>
<dbReference type="EMBL" id="RBZO01000005">
    <property type="protein sequence ID" value="RKQ17387.1"/>
    <property type="molecule type" value="Genomic_DNA"/>
</dbReference>
<proteinExistence type="predicted"/>
<keyword evidence="2" id="KW-1185">Reference proteome</keyword>
<evidence type="ECO:0008006" key="3">
    <source>
        <dbReference type="Google" id="ProtNLM"/>
    </source>
</evidence>
<sequence>MRLHKIASDGITKNLRQELRNGQIVRGEILKIYPNQKAQIKLSNQQLIAKLEASLVIGNKYHFQVNKSNNTIYLKVIGEKLKNQPKQDYSNLLRQLGMKSTKTNVSLIHKLMSEGIAFNKMQLTSALPILDAAKDKKVAQEVLQVMFRRKLPMNEAIFKALYIENISDQSSLMRQLLQQIENDPKYMNLSHELNRFVEISQIDKEQELLLLQANPKEQFIQQLNRYMKLMDFSNENRLLNNHINQQETFKNMLVQLVSTGSGSIQEQGEKLLHFINGIQLNSITETDNFIQAFLNIPGERLALKKDLELEFKSKKSEDGKINPDYCRVLFYLDLNTLNETIIDMNIKQRAIFVTIFNDNESLQAKTITLLPSLKKGLEGISYTLSSIQFKSVKEQREVKNSPIETKSNAVYQGVDFRI</sequence>
<dbReference type="OrthoDB" id="2351076at2"/>
<evidence type="ECO:0000313" key="1">
    <source>
        <dbReference type="EMBL" id="RKQ17387.1"/>
    </source>
</evidence>
<reference evidence="1 2" key="1">
    <citation type="journal article" date="2015" name="Antonie Van Leeuwenhoek">
        <title>Oceanobacillus bengalensis sp. nov., a bacterium isolated from seawater of the Bay of Bengal.</title>
        <authorList>
            <person name="Yongchang O."/>
            <person name="Xiang W."/>
            <person name="Wang G."/>
        </authorList>
    </citation>
    <scope>NUCLEOTIDE SEQUENCE [LARGE SCALE GENOMIC DNA]</scope>
    <source>
        <strain evidence="1 2">MCCC 1K00260</strain>
    </source>
</reference>
<comment type="caution">
    <text evidence="1">The sequence shown here is derived from an EMBL/GenBank/DDBJ whole genome shotgun (WGS) entry which is preliminary data.</text>
</comment>
<dbReference type="AlphaFoldDB" id="A0A494Z4F9"/>
<dbReference type="Proteomes" id="UP000281813">
    <property type="component" value="Unassembled WGS sequence"/>
</dbReference>
<accession>A0A494Z4F9</accession>
<organism evidence="1 2">
    <name type="scientific">Oceanobacillus bengalensis</name>
    <dbReference type="NCBI Taxonomy" id="1435466"/>
    <lineage>
        <taxon>Bacteria</taxon>
        <taxon>Bacillati</taxon>
        <taxon>Bacillota</taxon>
        <taxon>Bacilli</taxon>
        <taxon>Bacillales</taxon>
        <taxon>Bacillaceae</taxon>
        <taxon>Oceanobacillus</taxon>
    </lineage>
</organism>
<evidence type="ECO:0000313" key="2">
    <source>
        <dbReference type="Proteomes" id="UP000281813"/>
    </source>
</evidence>
<protein>
    <recommendedName>
        <fullName evidence="3">Flagellar hook-length control protein FliK</fullName>
    </recommendedName>
</protein>